<proteinExistence type="predicted"/>
<dbReference type="AlphaFoldDB" id="A0A833PAW1"/>
<keyword evidence="1" id="KW-0732">Signal</keyword>
<evidence type="ECO:0000256" key="1">
    <source>
        <dbReference type="SAM" id="SignalP"/>
    </source>
</evidence>
<evidence type="ECO:0000313" key="3">
    <source>
        <dbReference type="Proteomes" id="UP000490535"/>
    </source>
</evidence>
<gene>
    <name evidence="2" type="ORF">GAK29_04629</name>
</gene>
<feature type="signal peptide" evidence="1">
    <location>
        <begin position="1"/>
        <end position="25"/>
    </location>
</feature>
<organism evidence="2 3">
    <name type="scientific">Acinetobacter bereziniae</name>
    <name type="common">Acinetobacter genomosp. 10</name>
    <dbReference type="NCBI Taxonomy" id="106648"/>
    <lineage>
        <taxon>Bacteria</taxon>
        <taxon>Pseudomonadati</taxon>
        <taxon>Pseudomonadota</taxon>
        <taxon>Gammaproteobacteria</taxon>
        <taxon>Moraxellales</taxon>
        <taxon>Moraxellaceae</taxon>
        <taxon>Acinetobacter</taxon>
    </lineage>
</organism>
<protein>
    <recommendedName>
        <fullName evidence="4">Copper resistance protein B</fullName>
    </recommendedName>
</protein>
<comment type="caution">
    <text evidence="2">The sequence shown here is derived from an EMBL/GenBank/DDBJ whole genome shotgun (WGS) entry which is preliminary data.</text>
</comment>
<evidence type="ECO:0000313" key="2">
    <source>
        <dbReference type="EMBL" id="KAF1015255.1"/>
    </source>
</evidence>
<evidence type="ECO:0008006" key="4">
    <source>
        <dbReference type="Google" id="ProtNLM"/>
    </source>
</evidence>
<sequence length="55" mass="6221">MKIINLFSKSVLTTLLLSITGLAMAHEGHQMPDESNKVATSTMAMFRWIIPKWCK</sequence>
<feature type="chain" id="PRO_5032572192" description="Copper resistance protein B" evidence="1">
    <location>
        <begin position="26"/>
        <end position="55"/>
    </location>
</feature>
<dbReference type="EMBL" id="WNDP01000224">
    <property type="protein sequence ID" value="KAF1015255.1"/>
    <property type="molecule type" value="Genomic_DNA"/>
</dbReference>
<name>A0A833PAW1_ACIBZ</name>
<dbReference type="Proteomes" id="UP000490535">
    <property type="component" value="Unassembled WGS sequence"/>
</dbReference>
<accession>A0A833PAW1</accession>
<reference evidence="3" key="1">
    <citation type="journal article" date="2020" name="MBio">
        <title>Horizontal gene transfer to a defensive symbiont with a reduced genome amongst a multipartite beetle microbiome.</title>
        <authorList>
            <person name="Waterworth S.C."/>
            <person name="Florez L.V."/>
            <person name="Rees E.R."/>
            <person name="Hertweck C."/>
            <person name="Kaltenpoth M."/>
            <person name="Kwan J.C."/>
        </authorList>
    </citation>
    <scope>NUCLEOTIDE SEQUENCE [LARGE SCALE GENOMIC DNA]</scope>
</reference>